<dbReference type="Proteomes" id="UP000464524">
    <property type="component" value="Plasmid unnamed"/>
</dbReference>
<dbReference type="EMBL" id="CP047657">
    <property type="protein sequence ID" value="QHJ14029.1"/>
    <property type="molecule type" value="Genomic_DNA"/>
</dbReference>
<gene>
    <name evidence="1" type="ORF">FX988_04311</name>
</gene>
<accession>A0A857JPP5</accession>
<reference evidence="1 2" key="1">
    <citation type="submission" date="2019-12" db="EMBL/GenBank/DDBJ databases">
        <title>Genome sequencing and assembly of endphytes of Porphyra tenera.</title>
        <authorList>
            <person name="Park J.M."/>
            <person name="Shin R."/>
            <person name="Jo S.H."/>
        </authorList>
    </citation>
    <scope>NUCLEOTIDE SEQUENCE [LARGE SCALE GENOMIC DNA]</scope>
    <source>
        <strain evidence="1 2">GPM4</strain>
        <plasmid evidence="1 2">unnamed</plasmid>
    </source>
</reference>
<keyword evidence="2" id="KW-1185">Reference proteome</keyword>
<dbReference type="OrthoDB" id="7062582at2"/>
<name>A0A857JPP5_9ALTE</name>
<geneLocation type="plasmid" evidence="1 2">
    <name>unnamed</name>
</geneLocation>
<organism evidence="1 2">
    <name type="scientific">Paraglaciecola mesophila</name>
    <dbReference type="NCBI Taxonomy" id="197222"/>
    <lineage>
        <taxon>Bacteria</taxon>
        <taxon>Pseudomonadati</taxon>
        <taxon>Pseudomonadota</taxon>
        <taxon>Gammaproteobacteria</taxon>
        <taxon>Alteromonadales</taxon>
        <taxon>Alteromonadaceae</taxon>
        <taxon>Paraglaciecola</taxon>
    </lineage>
</organism>
<dbReference type="AlphaFoldDB" id="A0A857JPP5"/>
<evidence type="ECO:0000313" key="2">
    <source>
        <dbReference type="Proteomes" id="UP000464524"/>
    </source>
</evidence>
<keyword evidence="1" id="KW-0614">Plasmid</keyword>
<evidence type="ECO:0008006" key="3">
    <source>
        <dbReference type="Google" id="ProtNLM"/>
    </source>
</evidence>
<dbReference type="KEGG" id="pmes:FX988_04311"/>
<dbReference type="RefSeq" id="WP_139295581.1">
    <property type="nucleotide sequence ID" value="NZ_CP047657.1"/>
</dbReference>
<sequence>MDFHTKLKNAEFWFTQASQMFEASKALFNSMTSKDSSDELRVGAHKGSLFLLGIATENAFKGVLAFKEELKIENERLKPITPKGVSPHDLEWLSEKIGHTFSEKEIELFKRLSVYTIWAGKYGTPLKKSEFLKDKGALFQSESDYDVISDVISRLKIEAGFNKNSGWPSLRS</sequence>
<evidence type="ECO:0000313" key="1">
    <source>
        <dbReference type="EMBL" id="QHJ14029.1"/>
    </source>
</evidence>
<proteinExistence type="predicted"/>
<protein>
    <recommendedName>
        <fullName evidence="3">HEPN domain-containing protein</fullName>
    </recommendedName>
</protein>